<dbReference type="EMBL" id="JAUSTY010000007">
    <property type="protein sequence ID" value="MDQ0166179.1"/>
    <property type="molecule type" value="Genomic_DNA"/>
</dbReference>
<proteinExistence type="predicted"/>
<name>A0ABT9VYV9_9BACI</name>
<dbReference type="Pfam" id="PF07978">
    <property type="entry name" value="NIPSNAP"/>
    <property type="match status" value="1"/>
</dbReference>
<dbReference type="InterPro" id="IPR012577">
    <property type="entry name" value="NIPSNAP"/>
</dbReference>
<accession>A0ABT9VYV9</accession>
<comment type="caution">
    <text evidence="2">The sequence shown here is derived from an EMBL/GenBank/DDBJ whole genome shotgun (WGS) entry which is preliminary data.</text>
</comment>
<dbReference type="SUPFAM" id="SSF54909">
    <property type="entry name" value="Dimeric alpha+beta barrel"/>
    <property type="match status" value="1"/>
</dbReference>
<keyword evidence="3" id="KW-1185">Reference proteome</keyword>
<evidence type="ECO:0000259" key="1">
    <source>
        <dbReference type="Pfam" id="PF07978"/>
    </source>
</evidence>
<dbReference type="Gene3D" id="3.30.70.100">
    <property type="match status" value="1"/>
</dbReference>
<sequence>MMIGVENVFYRRKFYIVKNEFVDILNALFHETNLPNQLKHGARLVGRWMVPHDQANTEIFAIWEYDSHEKYEEIEANVRSDTEHLKRIKDWYEKHGGRDYVMKEYILEMKNEPLIPT</sequence>
<reference evidence="2 3" key="1">
    <citation type="submission" date="2023-07" db="EMBL/GenBank/DDBJ databases">
        <title>Genomic Encyclopedia of Type Strains, Phase IV (KMG-IV): sequencing the most valuable type-strain genomes for metagenomic binning, comparative biology and taxonomic classification.</title>
        <authorList>
            <person name="Goeker M."/>
        </authorList>
    </citation>
    <scope>NUCLEOTIDE SEQUENCE [LARGE SCALE GENOMIC DNA]</scope>
    <source>
        <strain evidence="2 3">DSM 12751</strain>
    </source>
</reference>
<dbReference type="Proteomes" id="UP001235840">
    <property type="component" value="Unassembled WGS sequence"/>
</dbReference>
<gene>
    <name evidence="2" type="ORF">J2S11_002080</name>
</gene>
<protein>
    <recommendedName>
        <fullName evidence="1">NIPSNAP domain-containing protein</fullName>
    </recommendedName>
</protein>
<evidence type="ECO:0000313" key="3">
    <source>
        <dbReference type="Proteomes" id="UP001235840"/>
    </source>
</evidence>
<feature type="domain" description="NIPSNAP" evidence="1">
    <location>
        <begin position="16"/>
        <end position="84"/>
    </location>
</feature>
<evidence type="ECO:0000313" key="2">
    <source>
        <dbReference type="EMBL" id="MDQ0166179.1"/>
    </source>
</evidence>
<organism evidence="2 3">
    <name type="scientific">Caldalkalibacillus horti</name>
    <dbReference type="NCBI Taxonomy" id="77523"/>
    <lineage>
        <taxon>Bacteria</taxon>
        <taxon>Bacillati</taxon>
        <taxon>Bacillota</taxon>
        <taxon>Bacilli</taxon>
        <taxon>Bacillales</taxon>
        <taxon>Bacillaceae</taxon>
        <taxon>Caldalkalibacillus</taxon>
    </lineage>
</organism>
<dbReference type="InterPro" id="IPR011008">
    <property type="entry name" value="Dimeric_a/b-barrel"/>
</dbReference>